<dbReference type="EMBL" id="CM042054">
    <property type="protein sequence ID" value="KAI3706176.1"/>
    <property type="molecule type" value="Genomic_DNA"/>
</dbReference>
<dbReference type="Proteomes" id="UP001055879">
    <property type="component" value="Linkage Group LG08"/>
</dbReference>
<reference evidence="2" key="1">
    <citation type="journal article" date="2022" name="Mol. Ecol. Resour.">
        <title>The genomes of chicory, endive, great burdock and yacon provide insights into Asteraceae palaeo-polyploidization history and plant inulin production.</title>
        <authorList>
            <person name="Fan W."/>
            <person name="Wang S."/>
            <person name="Wang H."/>
            <person name="Wang A."/>
            <person name="Jiang F."/>
            <person name="Liu H."/>
            <person name="Zhao H."/>
            <person name="Xu D."/>
            <person name="Zhang Y."/>
        </authorList>
    </citation>
    <scope>NUCLEOTIDE SEQUENCE [LARGE SCALE GENOMIC DNA]</scope>
    <source>
        <strain evidence="2">cv. Niubang</strain>
    </source>
</reference>
<name>A0ACB9A862_ARCLA</name>
<gene>
    <name evidence="1" type="ORF">L6452_23740</name>
</gene>
<proteinExistence type="predicted"/>
<organism evidence="1 2">
    <name type="scientific">Arctium lappa</name>
    <name type="common">Greater burdock</name>
    <name type="synonym">Lappa major</name>
    <dbReference type="NCBI Taxonomy" id="4217"/>
    <lineage>
        <taxon>Eukaryota</taxon>
        <taxon>Viridiplantae</taxon>
        <taxon>Streptophyta</taxon>
        <taxon>Embryophyta</taxon>
        <taxon>Tracheophyta</taxon>
        <taxon>Spermatophyta</taxon>
        <taxon>Magnoliopsida</taxon>
        <taxon>eudicotyledons</taxon>
        <taxon>Gunneridae</taxon>
        <taxon>Pentapetalae</taxon>
        <taxon>asterids</taxon>
        <taxon>campanulids</taxon>
        <taxon>Asterales</taxon>
        <taxon>Asteraceae</taxon>
        <taxon>Carduoideae</taxon>
        <taxon>Cardueae</taxon>
        <taxon>Arctiinae</taxon>
        <taxon>Arctium</taxon>
    </lineage>
</organism>
<evidence type="ECO:0000313" key="1">
    <source>
        <dbReference type="EMBL" id="KAI3706176.1"/>
    </source>
</evidence>
<protein>
    <submittedName>
        <fullName evidence="1">Uncharacterized protein</fullName>
    </submittedName>
</protein>
<evidence type="ECO:0000313" key="2">
    <source>
        <dbReference type="Proteomes" id="UP001055879"/>
    </source>
</evidence>
<sequence length="87" mass="9861">MTYLVLFLEMNVGKPVKALLPFLSFLNMACVWHFEPKKLSESREVGVEMTFPDKYQVTSVGFSDASDKIYSGGGIDNDIKVWDIRLP</sequence>
<keyword evidence="2" id="KW-1185">Reference proteome</keyword>
<comment type="caution">
    <text evidence="1">The sequence shown here is derived from an EMBL/GenBank/DDBJ whole genome shotgun (WGS) entry which is preliminary data.</text>
</comment>
<accession>A0ACB9A862</accession>
<reference evidence="1 2" key="2">
    <citation type="journal article" date="2022" name="Mol. Ecol. Resour.">
        <title>The genomes of chicory, endive, great burdock and yacon provide insights into Asteraceae paleo-polyploidization history and plant inulin production.</title>
        <authorList>
            <person name="Fan W."/>
            <person name="Wang S."/>
            <person name="Wang H."/>
            <person name="Wang A."/>
            <person name="Jiang F."/>
            <person name="Liu H."/>
            <person name="Zhao H."/>
            <person name="Xu D."/>
            <person name="Zhang Y."/>
        </authorList>
    </citation>
    <scope>NUCLEOTIDE SEQUENCE [LARGE SCALE GENOMIC DNA]</scope>
    <source>
        <strain evidence="2">cv. Niubang</strain>
    </source>
</reference>